<organism evidence="1 2">
    <name type="scientific">Fluctibacter corallii</name>
    <dbReference type="NCBI Taxonomy" id="2984329"/>
    <lineage>
        <taxon>Bacteria</taxon>
        <taxon>Pseudomonadati</taxon>
        <taxon>Pseudomonadota</taxon>
        <taxon>Gammaproteobacteria</taxon>
        <taxon>Alteromonadales</taxon>
        <taxon>Alteromonadaceae</taxon>
        <taxon>Fluctibacter</taxon>
    </lineage>
</organism>
<dbReference type="InterPro" id="IPR004119">
    <property type="entry name" value="EcKL"/>
</dbReference>
<protein>
    <submittedName>
        <fullName evidence="1">Ecdysteroid 22-kinase family protein</fullName>
    </submittedName>
</protein>
<comment type="caution">
    <text evidence="1">The sequence shown here is derived from an EMBL/GenBank/DDBJ whole genome shotgun (WGS) entry which is preliminary data.</text>
</comment>
<dbReference type="EMBL" id="JAOWKX010000004">
    <property type="protein sequence ID" value="MCV2884959.1"/>
    <property type="molecule type" value="Genomic_DNA"/>
</dbReference>
<gene>
    <name evidence="1" type="ORF">OE749_09645</name>
</gene>
<evidence type="ECO:0000313" key="2">
    <source>
        <dbReference type="Proteomes" id="UP001652504"/>
    </source>
</evidence>
<evidence type="ECO:0000313" key="1">
    <source>
        <dbReference type="EMBL" id="MCV2884959.1"/>
    </source>
</evidence>
<reference evidence="1 2" key="1">
    <citation type="submission" date="2022-10" db="EMBL/GenBank/DDBJ databases">
        <title>Aestuariibacter sp. AA17 isolated from Montipora capitata coral fragment.</title>
        <authorList>
            <person name="Emsley S.A."/>
            <person name="Pfannmuller K.M."/>
            <person name="Loughran R.M."/>
            <person name="Shlafstein M."/>
            <person name="Papke E."/>
            <person name="Saw J.H."/>
            <person name="Ushijima B."/>
            <person name="Videau P."/>
        </authorList>
    </citation>
    <scope>NUCLEOTIDE SEQUENCE [LARGE SCALE GENOMIC DNA]</scope>
    <source>
        <strain evidence="1 2">AA17</strain>
    </source>
</reference>
<proteinExistence type="predicted"/>
<dbReference type="PANTHER" id="PTHR11012">
    <property type="entry name" value="PROTEIN KINASE-LIKE DOMAIN-CONTAINING"/>
    <property type="match status" value="1"/>
</dbReference>
<dbReference type="Proteomes" id="UP001652504">
    <property type="component" value="Unassembled WGS sequence"/>
</dbReference>
<keyword evidence="2" id="KW-1185">Reference proteome</keyword>
<dbReference type="Gene3D" id="3.90.1200.10">
    <property type="match status" value="1"/>
</dbReference>
<accession>A0ABT3A8H3</accession>
<dbReference type="PANTHER" id="PTHR11012:SF30">
    <property type="entry name" value="PROTEIN KINASE-LIKE DOMAIN-CONTAINING"/>
    <property type="match status" value="1"/>
</dbReference>
<dbReference type="Pfam" id="PF02958">
    <property type="entry name" value="EcKL"/>
    <property type="match status" value="1"/>
</dbReference>
<dbReference type="RefSeq" id="WP_263712239.1">
    <property type="nucleotide sequence ID" value="NZ_JAOWKX010000004.1"/>
</dbReference>
<name>A0ABT3A8H3_9ALTE</name>
<dbReference type="InterPro" id="IPR011009">
    <property type="entry name" value="Kinase-like_dom_sf"/>
</dbReference>
<sequence length="347" mass="38913">MKDYIESLKLTDTTLVQPLWSGYGQILRGYSQALHAPVVIKWVNPPNVASHPRGWNTAASHQRKLQSFATERQFYLFHRLPRREKGELSCLTANLLASEQEGQGYVFVLEDLAAKGFTQTSANVNALGHSEAIAKATAKGPSRASVETHIRTVLYWLADFHAYYLVNDTSVLPDVGSYWHLATRLDEWQAMADGQLKQCAKHISTTLHRAQFKTLLHGDAKLANFCFTQSGACAAAVDFQYVGQGAGVQDVAYFLGGVLNSKQLFSTEKHWLSCYFSRLASTLDNLNADIPTDDVVAEWQMLYPYAWADFHRFLAGWKPDHVKINDYMACQTDRVLKALNACSRDNE</sequence>
<dbReference type="SUPFAM" id="SSF56112">
    <property type="entry name" value="Protein kinase-like (PK-like)"/>
    <property type="match status" value="1"/>
</dbReference>